<dbReference type="AlphaFoldDB" id="A0A154PEM0"/>
<gene>
    <name evidence="1" type="ORF">WN55_00863</name>
</gene>
<organism evidence="1 2">
    <name type="scientific">Dufourea novaeangliae</name>
    <name type="common">Sweat bee</name>
    <dbReference type="NCBI Taxonomy" id="178035"/>
    <lineage>
        <taxon>Eukaryota</taxon>
        <taxon>Metazoa</taxon>
        <taxon>Ecdysozoa</taxon>
        <taxon>Arthropoda</taxon>
        <taxon>Hexapoda</taxon>
        <taxon>Insecta</taxon>
        <taxon>Pterygota</taxon>
        <taxon>Neoptera</taxon>
        <taxon>Endopterygota</taxon>
        <taxon>Hymenoptera</taxon>
        <taxon>Apocrita</taxon>
        <taxon>Aculeata</taxon>
        <taxon>Apoidea</taxon>
        <taxon>Anthophila</taxon>
        <taxon>Halictidae</taxon>
        <taxon>Rophitinae</taxon>
        <taxon>Dufourea</taxon>
    </lineage>
</organism>
<protein>
    <submittedName>
        <fullName evidence="1">Uncharacterized protein</fullName>
    </submittedName>
</protein>
<evidence type="ECO:0000313" key="1">
    <source>
        <dbReference type="EMBL" id="KZC09728.1"/>
    </source>
</evidence>
<name>A0A154PEM0_DUFNO</name>
<evidence type="ECO:0000313" key="2">
    <source>
        <dbReference type="Proteomes" id="UP000076502"/>
    </source>
</evidence>
<dbReference type="Proteomes" id="UP000076502">
    <property type="component" value="Unassembled WGS sequence"/>
</dbReference>
<dbReference type="EMBL" id="KQ434874">
    <property type="protein sequence ID" value="KZC09728.1"/>
    <property type="molecule type" value="Genomic_DNA"/>
</dbReference>
<reference evidence="1 2" key="1">
    <citation type="submission" date="2015-07" db="EMBL/GenBank/DDBJ databases">
        <title>The genome of Dufourea novaeangliae.</title>
        <authorList>
            <person name="Pan H."/>
            <person name="Kapheim K."/>
        </authorList>
    </citation>
    <scope>NUCLEOTIDE SEQUENCE [LARGE SCALE GENOMIC DNA]</scope>
    <source>
        <strain evidence="1">0120121106</strain>
        <tissue evidence="1">Whole body</tissue>
    </source>
</reference>
<accession>A0A154PEM0</accession>
<proteinExistence type="predicted"/>
<keyword evidence="2" id="KW-1185">Reference proteome</keyword>
<sequence length="53" mass="6395">MILKSKHVPCYYLYEDEHLRRYMYSVCDISLFAVQIKTKHLDNGFRSNARNVK</sequence>